<dbReference type="EMBL" id="JAOPGA020000829">
    <property type="protein sequence ID" value="KAL0482215.1"/>
    <property type="molecule type" value="Genomic_DNA"/>
</dbReference>
<dbReference type="AlphaFoldDB" id="A0AAW2YYJ2"/>
<evidence type="ECO:0000256" key="1">
    <source>
        <dbReference type="SAM" id="Phobius"/>
    </source>
</evidence>
<keyword evidence="1" id="KW-0472">Membrane</keyword>
<sequence>MIFEDSYMYVVVLAAAVLPAILLAYKYKCGRNKQTEPSLEVLIVGAGLITNEIVSRINNISKSITVLDESNVVDGCVKSKFNTTHDVELYDESTILKVNKAESSGYEIKYKDRKLDLELIHKADVIIDTTNSISNFIKSKTKRFVSADMINQLYKNDVWCIHVDSSSS</sequence>
<dbReference type="Gene3D" id="3.40.50.720">
    <property type="entry name" value="NAD(P)-binding Rossmann-like Domain"/>
    <property type="match status" value="1"/>
</dbReference>
<protein>
    <submittedName>
        <fullName evidence="2">Glutathione reductase</fullName>
    </submittedName>
</protein>
<dbReference type="Proteomes" id="UP001431209">
    <property type="component" value="Unassembled WGS sequence"/>
</dbReference>
<keyword evidence="3" id="KW-1185">Reference proteome</keyword>
<proteinExistence type="predicted"/>
<comment type="caution">
    <text evidence="2">The sequence shown here is derived from an EMBL/GenBank/DDBJ whole genome shotgun (WGS) entry which is preliminary data.</text>
</comment>
<evidence type="ECO:0000313" key="3">
    <source>
        <dbReference type="Proteomes" id="UP001431209"/>
    </source>
</evidence>
<gene>
    <name evidence="2" type="ORF">AKO1_013302</name>
</gene>
<evidence type="ECO:0000313" key="2">
    <source>
        <dbReference type="EMBL" id="KAL0482215.1"/>
    </source>
</evidence>
<keyword evidence="1" id="KW-0812">Transmembrane</keyword>
<accession>A0AAW2YYJ2</accession>
<reference evidence="2 3" key="1">
    <citation type="submission" date="2024-03" db="EMBL/GenBank/DDBJ databases">
        <title>The Acrasis kona genome and developmental transcriptomes reveal deep origins of eukaryotic multicellular pathways.</title>
        <authorList>
            <person name="Sheikh S."/>
            <person name="Fu C.-J."/>
            <person name="Brown M.W."/>
            <person name="Baldauf S.L."/>
        </authorList>
    </citation>
    <scope>NUCLEOTIDE SEQUENCE [LARGE SCALE GENOMIC DNA]</scope>
    <source>
        <strain evidence="2 3">ATCC MYA-3509</strain>
    </source>
</reference>
<keyword evidence="1" id="KW-1133">Transmembrane helix</keyword>
<organism evidence="2 3">
    <name type="scientific">Acrasis kona</name>
    <dbReference type="NCBI Taxonomy" id="1008807"/>
    <lineage>
        <taxon>Eukaryota</taxon>
        <taxon>Discoba</taxon>
        <taxon>Heterolobosea</taxon>
        <taxon>Tetramitia</taxon>
        <taxon>Eutetramitia</taxon>
        <taxon>Acrasidae</taxon>
        <taxon>Acrasis</taxon>
    </lineage>
</organism>
<feature type="transmembrane region" description="Helical" evidence="1">
    <location>
        <begin position="6"/>
        <end position="25"/>
    </location>
</feature>
<name>A0AAW2YYJ2_9EUKA</name>